<name>A0AAE6G5V2_MYXXA</name>
<dbReference type="RefSeq" id="WP_140801119.1">
    <property type="nucleotide sequence ID" value="NZ_CP017174.1"/>
</dbReference>
<protein>
    <recommendedName>
        <fullName evidence="3">ISKra4 family transposase</fullName>
    </recommendedName>
</protein>
<dbReference type="EMBL" id="CP017174">
    <property type="protein sequence ID" value="QDE71507.1"/>
    <property type="molecule type" value="Genomic_DNA"/>
</dbReference>
<evidence type="ECO:0000313" key="1">
    <source>
        <dbReference type="EMBL" id="QDE71507.1"/>
    </source>
</evidence>
<organism evidence="1 2">
    <name type="scientific">Myxococcus xanthus</name>
    <dbReference type="NCBI Taxonomy" id="34"/>
    <lineage>
        <taxon>Bacteria</taxon>
        <taxon>Pseudomonadati</taxon>
        <taxon>Myxococcota</taxon>
        <taxon>Myxococcia</taxon>
        <taxon>Myxococcales</taxon>
        <taxon>Cystobacterineae</taxon>
        <taxon>Myxococcaceae</taxon>
        <taxon>Myxococcus</taxon>
    </lineage>
</organism>
<proteinExistence type="predicted"/>
<evidence type="ECO:0000313" key="2">
    <source>
        <dbReference type="Proteomes" id="UP000320179"/>
    </source>
</evidence>
<sequence>MPKVTIEVPEGFEDSVKALEETLKRAHRGVEGASRGDLAAFDAAWQEVNAGAEQTERLMKRRLLRGLDLDAARVLIEGQSYVRVGRYPATYKTRQGPVEIERSLYRRVGERNGPTVDTVSVQAGCVADGWLPEAAVPMAYLLARGTSREAEATARQVGVLPYCRASFERVGHAVGALYGGQRPRVEAALARELRVPRGTRGVSASMDRVAVPMEEPKRRPVGHPRKGAPTRPVDVVWRMAYAACLTFHDAHGEALGTLRYGRMPRGEAREVTERLARDVQALVSRRRGLSVVVLTDGAPELHALLDEALATHAPAAKKPARLVDFWHLMEKLGSAARVVAGEEKASALREKWKLSLLNTPGASWTIAMTLHASGKRHVVLGDCQPVHEALTYLENHGERMHYAEARARGLPIGSGNVEATCKSLVSLRMKRPGARWKEASGQHILDLRALVLSERWDAAMHLTLAPQRAEVRRAA</sequence>
<reference evidence="1 2" key="1">
    <citation type="journal article" date="2019" name="Science">
        <title>Social genes are selection hotspots in kin groups of a soil microbe.</title>
        <authorList>
            <person name="Wielgoss S."/>
            <person name="Wolfensberger R."/>
            <person name="Sun L."/>
            <person name="Fiegna F."/>
            <person name="Velicer G.J."/>
        </authorList>
    </citation>
    <scope>NUCLEOTIDE SEQUENCE [LARGE SCALE GENOMIC DNA]</scope>
    <source>
        <strain evidence="1 2">MC3.5.9c15</strain>
    </source>
</reference>
<dbReference type="Proteomes" id="UP000320179">
    <property type="component" value="Chromosome"/>
</dbReference>
<gene>
    <name evidence="1" type="ORF">BHS09_33490</name>
</gene>
<evidence type="ECO:0008006" key="3">
    <source>
        <dbReference type="Google" id="ProtNLM"/>
    </source>
</evidence>
<dbReference type="NCBIfam" id="NF033572">
    <property type="entry name" value="transpos_ISKra4"/>
    <property type="match status" value="1"/>
</dbReference>
<accession>A0AAE6G5V2</accession>
<dbReference type="AlphaFoldDB" id="A0AAE6G5V2"/>